<evidence type="ECO:0000256" key="2">
    <source>
        <dbReference type="ARBA" id="ARBA00023004"/>
    </source>
</evidence>
<evidence type="ECO:0000313" key="6">
    <source>
        <dbReference type="Proteomes" id="UP000076079"/>
    </source>
</evidence>
<sequence>MLDAVHGLSHNANKRRNMARQIALFEAPLTTRGVADIVRTEGVAGLPSATRLADDAHYQEVVCRSALNHTKGMPFRWTLNPYRGCTHACQYCFARRYQTQLEMGVGDQFSSYIFVKRNVAEQLARELARPAWRPELVAVGTATDPYQPIEGRYRLTRTCLAHLDAANTPIGLVTKGPMVVRDTDILARMSQRGLATVYVSVPTVDAVWERLEPGTAPPIQRLRAVRHLLDAGVRAGVLMSPLVPGFTTHPSRIEATLAAMADMGVPLLGGNVLHLQDGSRDHFLHFLETEAPHLREKYARLYVAKYPDPSYTAQVKGILAALRARYANRRTPGEDVRRKTDWIDDEL</sequence>
<dbReference type="STRING" id="1855912.LuPra_05856"/>
<dbReference type="InterPro" id="IPR007197">
    <property type="entry name" value="rSAM"/>
</dbReference>
<organism evidence="5 6">
    <name type="scientific">Luteitalea pratensis</name>
    <dbReference type="NCBI Taxonomy" id="1855912"/>
    <lineage>
        <taxon>Bacteria</taxon>
        <taxon>Pseudomonadati</taxon>
        <taxon>Acidobacteriota</taxon>
        <taxon>Vicinamibacteria</taxon>
        <taxon>Vicinamibacterales</taxon>
        <taxon>Vicinamibacteraceae</taxon>
        <taxon>Luteitalea</taxon>
    </lineage>
</organism>
<evidence type="ECO:0000313" key="5">
    <source>
        <dbReference type="EMBL" id="AMY12579.1"/>
    </source>
</evidence>
<dbReference type="PATRIC" id="fig|1813736.3.peg.6158"/>
<keyword evidence="6" id="KW-1185">Reference proteome</keyword>
<dbReference type="SUPFAM" id="SSF102114">
    <property type="entry name" value="Radical SAM enzymes"/>
    <property type="match status" value="1"/>
</dbReference>
<evidence type="ECO:0000256" key="3">
    <source>
        <dbReference type="ARBA" id="ARBA00023014"/>
    </source>
</evidence>
<dbReference type="Proteomes" id="UP000076079">
    <property type="component" value="Chromosome"/>
</dbReference>
<dbReference type="SFLD" id="SFLDS00029">
    <property type="entry name" value="Radical_SAM"/>
    <property type="match status" value="1"/>
</dbReference>
<gene>
    <name evidence="5" type="ORF">LuPra_05856</name>
</gene>
<dbReference type="InterPro" id="IPR058240">
    <property type="entry name" value="rSAM_sf"/>
</dbReference>
<dbReference type="CDD" id="cd01335">
    <property type="entry name" value="Radical_SAM"/>
    <property type="match status" value="1"/>
</dbReference>
<dbReference type="SFLD" id="SFLDG01084">
    <property type="entry name" value="Uncharacterised_Radical_SAM_Su"/>
    <property type="match status" value="1"/>
</dbReference>
<dbReference type="AlphaFoldDB" id="A0A143PXR0"/>
<dbReference type="GO" id="GO:0046872">
    <property type="term" value="F:metal ion binding"/>
    <property type="evidence" value="ECO:0007669"/>
    <property type="project" value="UniProtKB-KW"/>
</dbReference>
<name>A0A143PXR0_LUTPR</name>
<dbReference type="Gene3D" id="3.80.30.30">
    <property type="match status" value="1"/>
</dbReference>
<dbReference type="PANTHER" id="PTHR43432:SF3">
    <property type="entry name" value="SLR0285 PROTEIN"/>
    <property type="match status" value="1"/>
</dbReference>
<evidence type="ECO:0000259" key="4">
    <source>
        <dbReference type="Pfam" id="PF04055"/>
    </source>
</evidence>
<dbReference type="PANTHER" id="PTHR43432">
    <property type="entry name" value="SLR0285 PROTEIN"/>
    <property type="match status" value="1"/>
</dbReference>
<dbReference type="KEGG" id="abac:LuPra_05856"/>
<proteinExistence type="predicted"/>
<keyword evidence="3" id="KW-0411">Iron-sulfur</keyword>
<reference evidence="5 6" key="1">
    <citation type="journal article" date="2016" name="Genome Announc.">
        <title>First Complete Genome Sequence of a Subdivision 6 Acidobacterium Strain.</title>
        <authorList>
            <person name="Huang S."/>
            <person name="Vieira S."/>
            <person name="Bunk B."/>
            <person name="Riedel T."/>
            <person name="Sproer C."/>
            <person name="Overmann J."/>
        </authorList>
    </citation>
    <scope>NUCLEOTIDE SEQUENCE [LARGE SCALE GENOMIC DNA]</scope>
    <source>
        <strain evidence="6">DSM 100886 HEG_-6_39</strain>
    </source>
</reference>
<dbReference type="InterPro" id="IPR040086">
    <property type="entry name" value="MJ0683-like"/>
</dbReference>
<dbReference type="Pfam" id="PF04055">
    <property type="entry name" value="Radical_SAM"/>
    <property type="match status" value="1"/>
</dbReference>
<dbReference type="EMBL" id="CP015136">
    <property type="protein sequence ID" value="AMY12579.1"/>
    <property type="molecule type" value="Genomic_DNA"/>
</dbReference>
<keyword evidence="1" id="KW-0479">Metal-binding</keyword>
<accession>A0A143PXR0</accession>
<dbReference type="GO" id="GO:0003824">
    <property type="term" value="F:catalytic activity"/>
    <property type="evidence" value="ECO:0007669"/>
    <property type="project" value="InterPro"/>
</dbReference>
<keyword evidence="2" id="KW-0408">Iron</keyword>
<protein>
    <submittedName>
        <fullName evidence="5">Radical SAM superfamily protein</fullName>
    </submittedName>
</protein>
<feature type="domain" description="Radical SAM core" evidence="4">
    <location>
        <begin position="80"/>
        <end position="248"/>
    </location>
</feature>
<dbReference type="GO" id="GO:0051536">
    <property type="term" value="F:iron-sulfur cluster binding"/>
    <property type="evidence" value="ECO:0007669"/>
    <property type="project" value="UniProtKB-KW"/>
</dbReference>
<reference evidence="6" key="2">
    <citation type="submission" date="2016-04" db="EMBL/GenBank/DDBJ databases">
        <title>First Complete Genome Sequence of a Subdivision 6 Acidobacterium.</title>
        <authorList>
            <person name="Huang S."/>
            <person name="Vieira S."/>
            <person name="Bunk B."/>
            <person name="Riedel T."/>
            <person name="Sproeer C."/>
            <person name="Overmann J."/>
        </authorList>
    </citation>
    <scope>NUCLEOTIDE SEQUENCE [LARGE SCALE GENOMIC DNA]</scope>
    <source>
        <strain evidence="6">DSM 100886 HEG_-6_39</strain>
    </source>
</reference>
<evidence type="ECO:0000256" key="1">
    <source>
        <dbReference type="ARBA" id="ARBA00022723"/>
    </source>
</evidence>